<gene>
    <name evidence="2" type="ORF">J1C48_16840</name>
</gene>
<dbReference type="PANTHER" id="PTHR37461">
    <property type="entry name" value="ANTI-SIGMA-K FACTOR RSKA"/>
    <property type="match status" value="1"/>
</dbReference>
<dbReference type="GO" id="GO:0005886">
    <property type="term" value="C:plasma membrane"/>
    <property type="evidence" value="ECO:0007669"/>
    <property type="project" value="InterPro"/>
</dbReference>
<evidence type="ECO:0000313" key="3">
    <source>
        <dbReference type="Proteomes" id="UP000664122"/>
    </source>
</evidence>
<dbReference type="Proteomes" id="UP000664122">
    <property type="component" value="Unassembled WGS sequence"/>
</dbReference>
<evidence type="ECO:0000313" key="2">
    <source>
        <dbReference type="EMBL" id="MBO0664249.1"/>
    </source>
</evidence>
<dbReference type="InterPro" id="IPR051474">
    <property type="entry name" value="Anti-sigma-K/W_factor"/>
</dbReference>
<comment type="caution">
    <text evidence="2">The sequence shown here is derived from an EMBL/GenBank/DDBJ whole genome shotgun (WGS) entry which is preliminary data.</text>
</comment>
<dbReference type="GO" id="GO:0016989">
    <property type="term" value="F:sigma factor antagonist activity"/>
    <property type="evidence" value="ECO:0007669"/>
    <property type="project" value="TreeGrafter"/>
</dbReference>
<name>A0A939JX58_9HYPH</name>
<accession>A0A939JX58</accession>
<dbReference type="GO" id="GO:0006417">
    <property type="term" value="P:regulation of translation"/>
    <property type="evidence" value="ECO:0007669"/>
    <property type="project" value="TreeGrafter"/>
</dbReference>
<keyword evidence="3" id="KW-1185">Reference proteome</keyword>
<dbReference type="RefSeq" id="WP_207259163.1">
    <property type="nucleotide sequence ID" value="NZ_JAFMPP010000018.1"/>
</dbReference>
<dbReference type="PANTHER" id="PTHR37461:SF1">
    <property type="entry name" value="ANTI-SIGMA-K FACTOR RSKA"/>
    <property type="match status" value="1"/>
</dbReference>
<dbReference type="AlphaFoldDB" id="A0A939JX58"/>
<dbReference type="InterPro" id="IPR018764">
    <property type="entry name" value="RskA_C"/>
</dbReference>
<dbReference type="EMBL" id="JAFMPP010000018">
    <property type="protein sequence ID" value="MBO0664249.1"/>
    <property type="molecule type" value="Genomic_DNA"/>
</dbReference>
<organism evidence="2 3">
    <name type="scientific">Jiella flava</name>
    <dbReference type="NCBI Taxonomy" id="2816857"/>
    <lineage>
        <taxon>Bacteria</taxon>
        <taxon>Pseudomonadati</taxon>
        <taxon>Pseudomonadota</taxon>
        <taxon>Alphaproteobacteria</taxon>
        <taxon>Hyphomicrobiales</taxon>
        <taxon>Aurantimonadaceae</taxon>
        <taxon>Jiella</taxon>
    </lineage>
</organism>
<proteinExistence type="predicted"/>
<dbReference type="Pfam" id="PF10099">
    <property type="entry name" value="RskA_C"/>
    <property type="match status" value="1"/>
</dbReference>
<reference evidence="2" key="1">
    <citation type="submission" date="2021-03" db="EMBL/GenBank/DDBJ databases">
        <title>Whole genome sequence of Jiella sp. CQZ9-1.</title>
        <authorList>
            <person name="Tuo L."/>
        </authorList>
    </citation>
    <scope>NUCLEOTIDE SEQUENCE</scope>
    <source>
        <strain evidence="2">CQZ9-1</strain>
    </source>
</reference>
<sequence length="249" mass="26029">MSDVRGPDGEEADLAAEYVLGVLDCAERRSVERRAEREPALSNEIDAWTTRFAPLYDQISDEPPPASVWPRIANELRRMRRLGHDGVQSVRRKGERAGRRVSGIWQWIGLGGMGLAAASLAALIVTAGGLGGVATKGAGVVLAGTLVDPQGQPLFTVVYNREENAATLIPVAHAADGGKVPELWMVPPNGAAPLSLGLLNVSKPSHMRMPVTTVGEKDSALAVSLEPPGGSPTGKPTGPVVASGALLNL</sequence>
<protein>
    <submittedName>
        <fullName evidence="2">Anti-sigma factor</fullName>
    </submittedName>
</protein>
<feature type="domain" description="Anti-sigma K factor RskA C-terminal" evidence="1">
    <location>
        <begin position="117"/>
        <end position="240"/>
    </location>
</feature>
<evidence type="ECO:0000259" key="1">
    <source>
        <dbReference type="Pfam" id="PF10099"/>
    </source>
</evidence>